<dbReference type="AlphaFoldDB" id="A0AAQ4ER72"/>
<evidence type="ECO:0000313" key="1">
    <source>
        <dbReference type="EMBL" id="KAK8777201.1"/>
    </source>
</evidence>
<comment type="caution">
    <text evidence="1">The sequence shown here is derived from an EMBL/GenBank/DDBJ whole genome shotgun (WGS) entry which is preliminary data.</text>
</comment>
<organism evidence="1 2">
    <name type="scientific">Amblyomma americanum</name>
    <name type="common">Lone star tick</name>
    <dbReference type="NCBI Taxonomy" id="6943"/>
    <lineage>
        <taxon>Eukaryota</taxon>
        <taxon>Metazoa</taxon>
        <taxon>Ecdysozoa</taxon>
        <taxon>Arthropoda</taxon>
        <taxon>Chelicerata</taxon>
        <taxon>Arachnida</taxon>
        <taxon>Acari</taxon>
        <taxon>Parasitiformes</taxon>
        <taxon>Ixodida</taxon>
        <taxon>Ixodoidea</taxon>
        <taxon>Ixodidae</taxon>
        <taxon>Amblyomminae</taxon>
        <taxon>Amblyomma</taxon>
    </lineage>
</organism>
<dbReference type="EMBL" id="JARKHS020012093">
    <property type="protein sequence ID" value="KAK8777201.1"/>
    <property type="molecule type" value="Genomic_DNA"/>
</dbReference>
<reference evidence="1 2" key="1">
    <citation type="journal article" date="2023" name="Arcadia Sci">
        <title>De novo assembly of a long-read Amblyomma americanum tick genome.</title>
        <authorList>
            <person name="Chou S."/>
            <person name="Poskanzer K.E."/>
            <person name="Rollins M."/>
            <person name="Thuy-Boun P.S."/>
        </authorList>
    </citation>
    <scope>NUCLEOTIDE SEQUENCE [LARGE SCALE GENOMIC DNA]</scope>
    <source>
        <strain evidence="1">F_SG_1</strain>
        <tissue evidence="1">Salivary glands</tissue>
    </source>
</reference>
<evidence type="ECO:0000313" key="2">
    <source>
        <dbReference type="Proteomes" id="UP001321473"/>
    </source>
</evidence>
<proteinExistence type="predicted"/>
<sequence length="86" mass="9343">VFSPARTTEENVVGSCRIFHVDLQSNGMNATGTGSTSCGAGDSLRFQKASQRKILMLLQKLSCESQSTANNKKSTLHTLQAYLTYL</sequence>
<feature type="non-terminal residue" evidence="1">
    <location>
        <position position="1"/>
    </location>
</feature>
<accession>A0AAQ4ER72</accession>
<gene>
    <name evidence="1" type="ORF">V5799_029452</name>
</gene>
<keyword evidence="2" id="KW-1185">Reference proteome</keyword>
<dbReference type="Proteomes" id="UP001321473">
    <property type="component" value="Unassembled WGS sequence"/>
</dbReference>
<protein>
    <submittedName>
        <fullName evidence="1">Uncharacterized protein</fullName>
    </submittedName>
</protein>
<name>A0AAQ4ER72_AMBAM</name>